<evidence type="ECO:0000256" key="8">
    <source>
        <dbReference type="HAMAP-Rule" id="MF_00423"/>
    </source>
</evidence>
<organism evidence="9 10">
    <name type="scientific">Robertmurraya beringensis</name>
    <dbReference type="NCBI Taxonomy" id="641660"/>
    <lineage>
        <taxon>Bacteria</taxon>
        <taxon>Bacillati</taxon>
        <taxon>Bacillota</taxon>
        <taxon>Bacilli</taxon>
        <taxon>Bacillales</taxon>
        <taxon>Bacillaceae</taxon>
        <taxon>Robertmurraya</taxon>
    </lineage>
</organism>
<reference evidence="9 10" key="1">
    <citation type="submission" date="2024-09" db="EMBL/GenBank/DDBJ databases">
        <authorList>
            <person name="Sun Q."/>
            <person name="Mori K."/>
        </authorList>
    </citation>
    <scope>NUCLEOTIDE SEQUENCE [LARGE SCALE GENOMIC DNA]</scope>
    <source>
        <strain evidence="9 10">CGMCC 1.9126</strain>
    </source>
</reference>
<comment type="function">
    <text evidence="8">Converts seryl-tRNA(Sec) to selenocysteinyl-tRNA(Sec) required for selenoprotein biosynthesis.</text>
</comment>
<dbReference type="InterPro" id="IPR015421">
    <property type="entry name" value="PyrdxlP-dep_Trfase_major"/>
</dbReference>
<keyword evidence="2 8" id="KW-0963">Cytoplasm</keyword>
<evidence type="ECO:0000256" key="7">
    <source>
        <dbReference type="ARBA" id="ARBA00044507"/>
    </source>
</evidence>
<dbReference type="InterPro" id="IPR015424">
    <property type="entry name" value="PyrdxlP-dep_Trfase"/>
</dbReference>
<keyword evidence="3 8" id="KW-0808">Transferase</keyword>
<feature type="modified residue" description="N6-(pyridoxal phosphate)lysine" evidence="8">
    <location>
        <position position="300"/>
    </location>
</feature>
<evidence type="ECO:0000256" key="3">
    <source>
        <dbReference type="ARBA" id="ARBA00022679"/>
    </source>
</evidence>
<evidence type="ECO:0000313" key="9">
    <source>
        <dbReference type="EMBL" id="MFC0478086.1"/>
    </source>
</evidence>
<dbReference type="NCBIfam" id="TIGR00474">
    <property type="entry name" value="selA"/>
    <property type="match status" value="1"/>
</dbReference>
<dbReference type="RefSeq" id="WP_377059162.1">
    <property type="nucleotide sequence ID" value="NZ_JBHLUU010000127.1"/>
</dbReference>
<comment type="similarity">
    <text evidence="7 8">Belongs to the SelA family.</text>
</comment>
<comment type="pathway">
    <text evidence="8">Aminoacyl-tRNA biosynthesis; selenocysteinyl-tRNA(Sec) biosynthesis; selenocysteinyl-tRNA(Sec) from L-seryl-tRNA(Sec) (bacterial route): step 1/1.</text>
</comment>
<sequence length="476" mass="52925">MKEFVRYIPPIHELQRDARFSTLTQTYGIDTTEMSTILKNIVSTIREQLLNGCWEGETPGSQPFLEELFQQTEYELAQAYQYTIKRVINATGTILHTNLGRARLSQNAMDHVIQTAQNYSNLEYKLAEGERGSRHVHVEELIKRLTGAEAAMVVNNNAAAVYLILRALAFQKEVIVSRGQLVEIGGSFRISSIMEESGAKLVEVGTTNKTHLYDFEHAVTEDTAMIMKVHTSNFKVIGFTKSVETSDLVDLANQHPSIIFYEDLGSGALYDFSQHEIGEEPVVSDVIKQGVDIVSFSGDKLLGGPQAGIIAGKKVLIDQLKKHQLARVLRVDKMTLAALEGTLLDYSKGKDAIQTIPVVRDLLATKKELQIRTDQFIDRLTQQSSGYTATSREATSQVGGGTMPDVELPTVIVHIKSESMSAETLANCLRTENTPPIVGRIQKDELLLDLRTVTVEEEDMMIHALVSIDRMMSKKL</sequence>
<accession>A0ABV6KXM6</accession>
<evidence type="ECO:0000313" key="10">
    <source>
        <dbReference type="Proteomes" id="UP001589738"/>
    </source>
</evidence>
<protein>
    <recommendedName>
        <fullName evidence="8">L-seryl-tRNA(Sec) selenium transferase</fullName>
        <ecNumber evidence="8">2.9.1.1</ecNumber>
    </recommendedName>
    <alternativeName>
        <fullName evidence="8">Selenocysteine synthase</fullName>
        <shortName evidence="8">Sec synthase</shortName>
    </alternativeName>
    <alternativeName>
        <fullName evidence="8">Selenocysteinyl-tRNA(Sec) synthase</fullName>
    </alternativeName>
</protein>
<dbReference type="PANTHER" id="PTHR32328">
    <property type="entry name" value="L-SERYL-TRNA(SEC) SELENIUM TRANSFERASE"/>
    <property type="match status" value="1"/>
</dbReference>
<dbReference type="InterPro" id="IPR018319">
    <property type="entry name" value="SelA-like"/>
</dbReference>
<keyword evidence="4 8" id="KW-0663">Pyridoxal phosphate</keyword>
<gene>
    <name evidence="8 9" type="primary">selA</name>
    <name evidence="9" type="ORF">ACFFHF_23130</name>
</gene>
<keyword evidence="6 8" id="KW-0711">Selenium</keyword>
<comment type="subcellular location">
    <subcellularLocation>
        <location evidence="8">Cytoplasm</location>
    </subcellularLocation>
</comment>
<evidence type="ECO:0000256" key="4">
    <source>
        <dbReference type="ARBA" id="ARBA00022898"/>
    </source>
</evidence>
<comment type="cofactor">
    <cofactor evidence="1 8">
        <name>pyridoxal 5'-phosphate</name>
        <dbReference type="ChEBI" id="CHEBI:597326"/>
    </cofactor>
</comment>
<dbReference type="PANTHER" id="PTHR32328:SF0">
    <property type="entry name" value="L-SERYL-TRNA(SEC) SELENIUM TRANSFERASE"/>
    <property type="match status" value="1"/>
</dbReference>
<evidence type="ECO:0000256" key="2">
    <source>
        <dbReference type="ARBA" id="ARBA00022490"/>
    </source>
</evidence>
<keyword evidence="5 8" id="KW-0648">Protein biosynthesis</keyword>
<comment type="catalytic activity">
    <reaction evidence="8">
        <text>L-seryl-tRNA(Sec) + selenophosphate + H(+) = L-selenocysteinyl-tRNA(Sec) + phosphate</text>
        <dbReference type="Rhea" id="RHEA:22728"/>
        <dbReference type="Rhea" id="RHEA-COMP:9742"/>
        <dbReference type="Rhea" id="RHEA-COMP:9743"/>
        <dbReference type="ChEBI" id="CHEBI:15378"/>
        <dbReference type="ChEBI" id="CHEBI:16144"/>
        <dbReference type="ChEBI" id="CHEBI:43474"/>
        <dbReference type="ChEBI" id="CHEBI:78533"/>
        <dbReference type="ChEBI" id="CHEBI:78573"/>
        <dbReference type="EC" id="2.9.1.1"/>
    </reaction>
</comment>
<keyword evidence="10" id="KW-1185">Reference proteome</keyword>
<dbReference type="SUPFAM" id="SSF53383">
    <property type="entry name" value="PLP-dependent transferases"/>
    <property type="match status" value="1"/>
</dbReference>
<name>A0ABV6KXM6_9BACI</name>
<dbReference type="InterPro" id="IPR004534">
    <property type="entry name" value="SelA_trans"/>
</dbReference>
<dbReference type="HAMAP" id="MF_00423">
    <property type="entry name" value="SelA"/>
    <property type="match status" value="1"/>
</dbReference>
<dbReference type="Gene3D" id="3.40.640.10">
    <property type="entry name" value="Type I PLP-dependent aspartate aminotransferase-like (Major domain)"/>
    <property type="match status" value="1"/>
</dbReference>
<dbReference type="Gene3D" id="3.90.1150.180">
    <property type="match status" value="1"/>
</dbReference>
<dbReference type="EMBL" id="JBHLUU010000127">
    <property type="protein sequence ID" value="MFC0478086.1"/>
    <property type="molecule type" value="Genomic_DNA"/>
</dbReference>
<dbReference type="EC" id="2.9.1.1" evidence="8"/>
<evidence type="ECO:0000256" key="1">
    <source>
        <dbReference type="ARBA" id="ARBA00001933"/>
    </source>
</evidence>
<comment type="caution">
    <text evidence="9">The sequence shown here is derived from an EMBL/GenBank/DDBJ whole genome shotgun (WGS) entry which is preliminary data.</text>
</comment>
<evidence type="ECO:0000256" key="5">
    <source>
        <dbReference type="ARBA" id="ARBA00022917"/>
    </source>
</evidence>
<proteinExistence type="inferred from homology"/>
<evidence type="ECO:0000256" key="6">
    <source>
        <dbReference type="ARBA" id="ARBA00023266"/>
    </source>
</evidence>
<dbReference type="Proteomes" id="UP001589738">
    <property type="component" value="Unassembled WGS sequence"/>
</dbReference>
<dbReference type="GO" id="GO:0004125">
    <property type="term" value="F:L-seryl-tRNA(Sec) selenium transferase activity"/>
    <property type="evidence" value="ECO:0007669"/>
    <property type="project" value="UniProtKB-EC"/>
</dbReference>
<dbReference type="Pfam" id="PF03841">
    <property type="entry name" value="SelA"/>
    <property type="match status" value="1"/>
</dbReference>